<feature type="region of interest" description="Disordered" evidence="1">
    <location>
        <begin position="978"/>
        <end position="1030"/>
    </location>
</feature>
<comment type="caution">
    <text evidence="2">The sequence shown here is derived from an EMBL/GenBank/DDBJ whole genome shotgun (WGS) entry which is preliminary data.</text>
</comment>
<evidence type="ECO:0000313" key="3">
    <source>
        <dbReference type="Proteomes" id="UP000265618"/>
    </source>
</evidence>
<gene>
    <name evidence="2" type="ORF">KIPB_003510</name>
</gene>
<feature type="compositionally biased region" description="Basic residues" evidence="1">
    <location>
        <begin position="179"/>
        <end position="202"/>
    </location>
</feature>
<organism evidence="2 3">
    <name type="scientific">Kipferlia bialata</name>
    <dbReference type="NCBI Taxonomy" id="797122"/>
    <lineage>
        <taxon>Eukaryota</taxon>
        <taxon>Metamonada</taxon>
        <taxon>Carpediemonas-like organisms</taxon>
        <taxon>Kipferlia</taxon>
    </lineage>
</organism>
<dbReference type="EMBL" id="BDIP01000678">
    <property type="protein sequence ID" value="GIQ82383.1"/>
    <property type="molecule type" value="Genomic_DNA"/>
</dbReference>
<name>A0A9K3CSE2_9EUKA</name>
<feature type="compositionally biased region" description="Low complexity" evidence="1">
    <location>
        <begin position="167"/>
        <end position="178"/>
    </location>
</feature>
<feature type="region of interest" description="Disordered" evidence="1">
    <location>
        <begin position="161"/>
        <end position="203"/>
    </location>
</feature>
<sequence>MTLILTPDRHRHLAAVTDAWYSIQTTPERKALIMDAVDTLVVALASDSGVQDLDLLNDGRTGILSFSSGDARRQVLRELAFWQGVPEAVPKECQRQLEERSAETVSQFQMKTKEDLSGFLTHYALEVMTADVPKGSPVYRAVLAELKHFVATGSVLTYEPSTSAHITSTRPSTSSGKTKPSKRSRQRRPGKKGPQAAKKKPPSKLVVEATVACPLAFPADMYPLTGRDFRTCPHEGIAPLCLGQPERKAVLYSDAPLAALLEHSVGVWGDSLCGRGPVNGGRVLQSLELCPGDMASVCEEMRLGNREFAFIHSSNLTDYVGALPYLLLTVPLLRHGDPSKGVQPGCTMLTSFGVLEPPEVALEAWTGIPVHMMPRFLGCVPLTLIPHETLGAPRPLENYAVNSPTGVASTSSARVVAKELFQRIPPVKQGVCPTLCSGDCAAVYANLIRLSSPSGRFVPSCRVSLSSPAMLVRLLLFAISDGRLRPDTDTGSGGPIPLGLPVLKYLADPARKDWINLEELCLVYKANGLAVPDSMSHLEPAMLSLDLKGLEFDILVRNTTFRLLCLMQSNYPPTVDKEYPHILTSKRGKVQARIASDRGSGAGPDMRLYTCLSGKNGIYTVIVNAQESGYRASVGMLGQSTCALPPGWLEAQPPGTKAPFLRHSAVNIQDCRRVLPAKIIKMPLTIPTLVLPTRDTVPVTRLELMPNHTLRLSLPLVAKGASERVSAAIPFLSYRILQAVLAGEMMQSVLYYMPALKEEITKRVQMGQQARITRADITKGLQGLATQSHPRQLLEAEDEMARFSQPTYKGCFLLHHKGQTEGLVCLEDTTYNVVGTTHAIRGVAFCPPIEADPKSPQNREIAAAVQALAEAIRLPGKTPERMEFAVSDLAHSFALLQNDCVSCLPHVFRGFQVGSLLPKSKVNVAVPEHLRNTGRPGNRTYPRVWAALNPDSAILWCVYNDTEVLETAKEDRQYFLLSATHTPPTTPTRTATQSSSAQRSATHVNSKSKTAATKGKNVKLKFSFGPKTKK</sequence>
<evidence type="ECO:0000256" key="1">
    <source>
        <dbReference type="SAM" id="MobiDB-lite"/>
    </source>
</evidence>
<feature type="compositionally biased region" description="Low complexity" evidence="1">
    <location>
        <begin position="978"/>
        <end position="1003"/>
    </location>
</feature>
<proteinExistence type="predicted"/>
<accession>A0A9K3CSE2</accession>
<evidence type="ECO:0000313" key="2">
    <source>
        <dbReference type="EMBL" id="GIQ82383.1"/>
    </source>
</evidence>
<reference evidence="2 3" key="1">
    <citation type="journal article" date="2018" name="PLoS ONE">
        <title>The draft genome of Kipferlia bialata reveals reductive genome evolution in fornicate parasites.</title>
        <authorList>
            <person name="Tanifuji G."/>
            <person name="Takabayashi S."/>
            <person name="Kume K."/>
            <person name="Takagi M."/>
            <person name="Nakayama T."/>
            <person name="Kamikawa R."/>
            <person name="Inagaki Y."/>
            <person name="Hashimoto T."/>
        </authorList>
    </citation>
    <scope>NUCLEOTIDE SEQUENCE [LARGE SCALE GENOMIC DNA]</scope>
    <source>
        <strain evidence="2">NY0173</strain>
    </source>
</reference>
<keyword evidence="3" id="KW-1185">Reference proteome</keyword>
<dbReference type="Proteomes" id="UP000265618">
    <property type="component" value="Unassembled WGS sequence"/>
</dbReference>
<dbReference type="AlphaFoldDB" id="A0A9K3CSE2"/>
<protein>
    <submittedName>
        <fullName evidence="2">Uncharacterized protein</fullName>
    </submittedName>
</protein>